<reference evidence="1" key="1">
    <citation type="submission" date="2022-03" db="EMBL/GenBank/DDBJ databases">
        <authorList>
            <person name="Tunstrom K."/>
        </authorList>
    </citation>
    <scope>NUCLEOTIDE SEQUENCE</scope>
</reference>
<proteinExistence type="predicted"/>
<keyword evidence="2" id="KW-1185">Reference proteome</keyword>
<accession>A0AAU9TMD3</accession>
<protein>
    <recommendedName>
        <fullName evidence="3">HTH CENPB-type domain-containing protein</fullName>
    </recommendedName>
</protein>
<evidence type="ECO:0000313" key="1">
    <source>
        <dbReference type="EMBL" id="CAH2085820.1"/>
    </source>
</evidence>
<sequence length="77" mass="8920">MFYGLGAKEVRQVAYQMAKINKMKIPISWETNGIAGKDWLRSFRARHKDLSLKKPEPCSLARATAFNRDNVKTFFEI</sequence>
<dbReference type="Proteomes" id="UP001153954">
    <property type="component" value="Unassembled WGS sequence"/>
</dbReference>
<comment type="caution">
    <text evidence="1">The sequence shown here is derived from an EMBL/GenBank/DDBJ whole genome shotgun (WGS) entry which is preliminary data.</text>
</comment>
<organism evidence="1 2">
    <name type="scientific">Euphydryas editha</name>
    <name type="common">Edith's checkerspot</name>
    <dbReference type="NCBI Taxonomy" id="104508"/>
    <lineage>
        <taxon>Eukaryota</taxon>
        <taxon>Metazoa</taxon>
        <taxon>Ecdysozoa</taxon>
        <taxon>Arthropoda</taxon>
        <taxon>Hexapoda</taxon>
        <taxon>Insecta</taxon>
        <taxon>Pterygota</taxon>
        <taxon>Neoptera</taxon>
        <taxon>Endopterygota</taxon>
        <taxon>Lepidoptera</taxon>
        <taxon>Glossata</taxon>
        <taxon>Ditrysia</taxon>
        <taxon>Papilionoidea</taxon>
        <taxon>Nymphalidae</taxon>
        <taxon>Nymphalinae</taxon>
        <taxon>Euphydryas</taxon>
    </lineage>
</organism>
<dbReference type="AlphaFoldDB" id="A0AAU9TMD3"/>
<name>A0AAU9TMD3_EUPED</name>
<evidence type="ECO:0000313" key="2">
    <source>
        <dbReference type="Proteomes" id="UP001153954"/>
    </source>
</evidence>
<dbReference type="EMBL" id="CAKOGL010000004">
    <property type="protein sequence ID" value="CAH2085820.1"/>
    <property type="molecule type" value="Genomic_DNA"/>
</dbReference>
<gene>
    <name evidence="1" type="ORF">EEDITHA_LOCUS2260</name>
</gene>
<evidence type="ECO:0008006" key="3">
    <source>
        <dbReference type="Google" id="ProtNLM"/>
    </source>
</evidence>